<reference evidence="5 6" key="1">
    <citation type="submission" date="2021-05" db="EMBL/GenBank/DDBJ databases">
        <title>Phylogenetic classification of ten novel species belonging to the genus Bifidobacterium comprising B. colchicus sp. nov., B. abeli sp. nov., B. bicoloris sp. nov., B. guerezis sp. nov., B. rosaliae sp. nov., B. santillanensis sp. nov., B. argentati sp. nov., B. amazzoni sp. nov., B. pluviali sp. nov., and B. pinnaculum sp. nov.</title>
        <authorList>
            <person name="Lugli G.A."/>
            <person name="Ruiz Garcia L."/>
            <person name="Margolles A."/>
            <person name="Ventura M."/>
        </authorList>
    </citation>
    <scope>NUCLEOTIDE SEQUENCE [LARGE SCALE GENOMIC DNA]</scope>
    <source>
        <strain evidence="5 6">6T3</strain>
    </source>
</reference>
<dbReference type="CDD" id="cd06170">
    <property type="entry name" value="LuxR_C_like"/>
    <property type="match status" value="1"/>
</dbReference>
<feature type="domain" description="HTH luxR-type" evidence="3">
    <location>
        <begin position="152"/>
        <end position="217"/>
    </location>
</feature>
<feature type="domain" description="Response regulatory" evidence="4">
    <location>
        <begin position="6"/>
        <end position="125"/>
    </location>
</feature>
<organism evidence="5 6">
    <name type="scientific">Bifidobacterium phasiani</name>
    <dbReference type="NCBI Taxonomy" id="2834431"/>
    <lineage>
        <taxon>Bacteria</taxon>
        <taxon>Bacillati</taxon>
        <taxon>Actinomycetota</taxon>
        <taxon>Actinomycetes</taxon>
        <taxon>Bifidobacteriales</taxon>
        <taxon>Bifidobacteriaceae</taxon>
        <taxon>Bifidobacterium</taxon>
    </lineage>
</organism>
<evidence type="ECO:0000256" key="2">
    <source>
        <dbReference type="PROSITE-ProRule" id="PRU00169"/>
    </source>
</evidence>
<dbReference type="PROSITE" id="PS00622">
    <property type="entry name" value="HTH_LUXR_1"/>
    <property type="match status" value="1"/>
</dbReference>
<dbReference type="PANTHER" id="PTHR43214:SF43">
    <property type="entry name" value="TWO-COMPONENT RESPONSE REGULATOR"/>
    <property type="match status" value="1"/>
</dbReference>
<evidence type="ECO:0000259" key="4">
    <source>
        <dbReference type="PROSITE" id="PS50110"/>
    </source>
</evidence>
<dbReference type="InterPro" id="IPR000792">
    <property type="entry name" value="Tscrpt_reg_LuxR_C"/>
</dbReference>
<protein>
    <submittedName>
        <fullName evidence="5">Response regulator transcription factor</fullName>
    </submittedName>
</protein>
<keyword evidence="2" id="KW-0597">Phosphoprotein</keyword>
<gene>
    <name evidence="5" type="ORF">KIH73_02730</name>
</gene>
<comment type="caution">
    <text evidence="5">The sequence shown here is derived from an EMBL/GenBank/DDBJ whole genome shotgun (WGS) entry which is preliminary data.</text>
</comment>
<dbReference type="EMBL" id="JAHBBD010000004">
    <property type="protein sequence ID" value="MBW3082302.1"/>
    <property type="molecule type" value="Genomic_DNA"/>
</dbReference>
<dbReference type="SMART" id="SM00421">
    <property type="entry name" value="HTH_LUXR"/>
    <property type="match status" value="1"/>
</dbReference>
<name>A0ABS6W774_9BIFI</name>
<evidence type="ECO:0000259" key="3">
    <source>
        <dbReference type="PROSITE" id="PS50043"/>
    </source>
</evidence>
<keyword evidence="1" id="KW-0238">DNA-binding</keyword>
<dbReference type="SMART" id="SM00448">
    <property type="entry name" value="REC"/>
    <property type="match status" value="1"/>
</dbReference>
<proteinExistence type="predicted"/>
<evidence type="ECO:0000256" key="1">
    <source>
        <dbReference type="ARBA" id="ARBA00023125"/>
    </source>
</evidence>
<dbReference type="InterPro" id="IPR001789">
    <property type="entry name" value="Sig_transdc_resp-reg_receiver"/>
</dbReference>
<dbReference type="CDD" id="cd00156">
    <property type="entry name" value="REC"/>
    <property type="match status" value="1"/>
</dbReference>
<dbReference type="Pfam" id="PF00196">
    <property type="entry name" value="GerE"/>
    <property type="match status" value="1"/>
</dbReference>
<accession>A0ABS6W774</accession>
<dbReference type="Proteomes" id="UP000812844">
    <property type="component" value="Unassembled WGS sequence"/>
</dbReference>
<dbReference type="RefSeq" id="WP_219080297.1">
    <property type="nucleotide sequence ID" value="NZ_JAHBBD010000004.1"/>
</dbReference>
<dbReference type="InterPro" id="IPR039420">
    <property type="entry name" value="WalR-like"/>
</dbReference>
<feature type="modified residue" description="4-aspartylphosphate" evidence="2">
    <location>
        <position position="60"/>
    </location>
</feature>
<keyword evidence="6" id="KW-1185">Reference proteome</keyword>
<dbReference type="PROSITE" id="PS50043">
    <property type="entry name" value="HTH_LUXR_2"/>
    <property type="match status" value="1"/>
</dbReference>
<evidence type="ECO:0000313" key="5">
    <source>
        <dbReference type="EMBL" id="MBW3082302.1"/>
    </source>
</evidence>
<dbReference type="PROSITE" id="PS50110">
    <property type="entry name" value="RESPONSE_REGULATORY"/>
    <property type="match status" value="1"/>
</dbReference>
<dbReference type="PANTHER" id="PTHR43214">
    <property type="entry name" value="TWO-COMPONENT RESPONSE REGULATOR"/>
    <property type="match status" value="1"/>
</dbReference>
<dbReference type="Pfam" id="PF00072">
    <property type="entry name" value="Response_reg"/>
    <property type="match status" value="1"/>
</dbReference>
<evidence type="ECO:0000313" key="6">
    <source>
        <dbReference type="Proteomes" id="UP000812844"/>
    </source>
</evidence>
<sequence>MREKTTIGVLDNDIWSAQSIADWISRSGQRFLVIWSCTSVTQALHHCLFDSSRPQVLILDMALNGTSGIDVCRIIRQRTADIGIIGISSYNPNRYRNDLAAAGAQALLSKDQITQQLNAIIPVVAQGDTPESETFMTALQAHQRFAQTTRHCTNAVPALSFRELQVLHMYDQGHTTEEIAQSLRISANSVFTYVHRAAAKLGTTDRRQTIRKAKDYDLI</sequence>